<keyword evidence="4" id="KW-1185">Reference proteome</keyword>
<evidence type="ECO:0000313" key="3">
    <source>
        <dbReference type="EMBL" id="MCZ0928209.1"/>
    </source>
</evidence>
<dbReference type="InterPro" id="IPR013783">
    <property type="entry name" value="Ig-like_fold"/>
</dbReference>
<dbReference type="RefSeq" id="WP_264825328.1">
    <property type="nucleotide sequence ID" value="NZ_JAKNQU010000005.1"/>
</dbReference>
<sequence>MLRKVLMALTKGWGIGLGLVLAVWVDVTAASSTVYRVVDEHGNVTFSDTPSEGGEALELAPLPGLPSEYAERSDEPPATSPGQPFMPYDRFQIRSPSDGAEVGADTPVMLSISPRLRDDHRVQLRVNGKLSQSALHSDVFWLANLPAGRHRLQAELLDSHGRRQHRTNTVTIVVAE</sequence>
<dbReference type="EMBL" id="JAKNQU010000005">
    <property type="protein sequence ID" value="MCZ0928209.1"/>
    <property type="molecule type" value="Genomic_DNA"/>
</dbReference>
<dbReference type="Proteomes" id="UP001321125">
    <property type="component" value="Unassembled WGS sequence"/>
</dbReference>
<comment type="caution">
    <text evidence="3">The sequence shown here is derived from an EMBL/GenBank/DDBJ whole genome shotgun (WGS) entry which is preliminary data.</text>
</comment>
<gene>
    <name evidence="3" type="ORF">L0635_14085</name>
</gene>
<feature type="region of interest" description="Disordered" evidence="1">
    <location>
        <begin position="65"/>
        <end position="88"/>
    </location>
</feature>
<evidence type="ECO:0000256" key="1">
    <source>
        <dbReference type="SAM" id="MobiDB-lite"/>
    </source>
</evidence>
<accession>A0ABT4IX08</accession>
<reference evidence="3 4" key="1">
    <citation type="submission" date="2022-02" db="EMBL/GenBank/DDBJ databases">
        <title>Study of halophilic communities from a Mexican lake.</title>
        <authorList>
            <person name="Hernandez-Soto L.M."/>
            <person name="Martinez-Abarca F."/>
            <person name="Ramirez-Saad H.C."/>
            <person name="Aguirre-Garrido J.F."/>
        </authorList>
    </citation>
    <scope>NUCLEOTIDE SEQUENCE [LARGE SCALE GENOMIC DNA]</scope>
    <source>
        <strain evidence="3 4">Hjan13</strain>
    </source>
</reference>
<dbReference type="InterPro" id="IPR025392">
    <property type="entry name" value="DUF4124"/>
</dbReference>
<evidence type="ECO:0000313" key="4">
    <source>
        <dbReference type="Proteomes" id="UP001321125"/>
    </source>
</evidence>
<dbReference type="Pfam" id="PF13511">
    <property type="entry name" value="DUF4124"/>
    <property type="match status" value="1"/>
</dbReference>
<name>A0ABT4IX08_9GAMM</name>
<dbReference type="Gene3D" id="2.60.40.10">
    <property type="entry name" value="Immunoglobulins"/>
    <property type="match status" value="1"/>
</dbReference>
<proteinExistence type="predicted"/>
<organism evidence="3 4">
    <name type="scientific">Vreelandella janggokensis</name>
    <dbReference type="NCBI Taxonomy" id="370767"/>
    <lineage>
        <taxon>Bacteria</taxon>
        <taxon>Pseudomonadati</taxon>
        <taxon>Pseudomonadota</taxon>
        <taxon>Gammaproteobacteria</taxon>
        <taxon>Oceanospirillales</taxon>
        <taxon>Halomonadaceae</taxon>
        <taxon>Vreelandella</taxon>
    </lineage>
</organism>
<evidence type="ECO:0000259" key="2">
    <source>
        <dbReference type="Pfam" id="PF13511"/>
    </source>
</evidence>
<protein>
    <submittedName>
        <fullName evidence="3">DUF4124 domain-containing protein</fullName>
    </submittedName>
</protein>
<feature type="domain" description="DUF4124" evidence="2">
    <location>
        <begin position="27"/>
        <end position="68"/>
    </location>
</feature>